<protein>
    <submittedName>
        <fullName evidence="2">Uncharacterized protein</fullName>
    </submittedName>
</protein>
<accession>A0A370G7Q4</accession>
<gene>
    <name evidence="2" type="ORF">C7453_102622</name>
</gene>
<dbReference type="EMBL" id="QQAW01000002">
    <property type="protein sequence ID" value="RDI39825.1"/>
    <property type="molecule type" value="Genomic_DNA"/>
</dbReference>
<reference evidence="2 3" key="1">
    <citation type="submission" date="2018-07" db="EMBL/GenBank/DDBJ databases">
        <title>Genomic Encyclopedia of Type Strains, Phase IV (KMG-IV): sequencing the most valuable type-strain genomes for metagenomic binning, comparative biology and taxonomic classification.</title>
        <authorList>
            <person name="Goeker M."/>
        </authorList>
    </citation>
    <scope>NUCLEOTIDE SEQUENCE [LARGE SCALE GENOMIC DNA]</scope>
    <source>
        <strain evidence="2 3">DSM 5603</strain>
    </source>
</reference>
<comment type="caution">
    <text evidence="2">The sequence shown here is derived from an EMBL/GenBank/DDBJ whole genome shotgun (WGS) entry which is preliminary data.</text>
</comment>
<keyword evidence="1" id="KW-1133">Transmembrane helix</keyword>
<sequence length="44" mass="4817">MAHMMTRGISATPPRSVGYWSVMVGGIVALLLFYACILLFGQAW</sequence>
<dbReference type="Proteomes" id="UP000254958">
    <property type="component" value="Unassembled WGS sequence"/>
</dbReference>
<dbReference type="RefSeq" id="WP_255318183.1">
    <property type="nucleotide sequence ID" value="NZ_BJMI01000009.1"/>
</dbReference>
<keyword evidence="1" id="KW-0812">Transmembrane</keyword>
<feature type="transmembrane region" description="Helical" evidence="1">
    <location>
        <begin position="20"/>
        <end position="41"/>
    </location>
</feature>
<evidence type="ECO:0000256" key="1">
    <source>
        <dbReference type="SAM" id="Phobius"/>
    </source>
</evidence>
<evidence type="ECO:0000313" key="3">
    <source>
        <dbReference type="Proteomes" id="UP000254958"/>
    </source>
</evidence>
<evidence type="ECO:0000313" key="2">
    <source>
        <dbReference type="EMBL" id="RDI39825.1"/>
    </source>
</evidence>
<dbReference type="AlphaFoldDB" id="A0A370G7Q4"/>
<keyword evidence="3" id="KW-1185">Reference proteome</keyword>
<organism evidence="2 3">
    <name type="scientific">Gluconacetobacter liquefaciens</name>
    <name type="common">Acetobacter liquefaciens</name>
    <dbReference type="NCBI Taxonomy" id="89584"/>
    <lineage>
        <taxon>Bacteria</taxon>
        <taxon>Pseudomonadati</taxon>
        <taxon>Pseudomonadota</taxon>
        <taxon>Alphaproteobacteria</taxon>
        <taxon>Acetobacterales</taxon>
        <taxon>Acetobacteraceae</taxon>
        <taxon>Gluconacetobacter</taxon>
    </lineage>
</organism>
<proteinExistence type="predicted"/>
<keyword evidence="1" id="KW-0472">Membrane</keyword>
<name>A0A370G7Q4_GLULI</name>